<keyword evidence="7" id="KW-0808">Transferase</keyword>
<dbReference type="RefSeq" id="WP_015693570.1">
    <property type="nucleotide sequence ID" value="NC_016940.1"/>
</dbReference>
<dbReference type="InterPro" id="IPR044878">
    <property type="entry name" value="UbiA_sf"/>
</dbReference>
<evidence type="ECO:0000256" key="4">
    <source>
        <dbReference type="ARBA" id="ARBA00022989"/>
    </source>
</evidence>
<dbReference type="OrthoDB" id="9811562at2"/>
<evidence type="ECO:0000256" key="2">
    <source>
        <dbReference type="ARBA" id="ARBA00022475"/>
    </source>
</evidence>
<keyword evidence="5 6" id="KW-0472">Membrane</keyword>
<feature type="transmembrane region" description="Helical" evidence="6">
    <location>
        <begin position="280"/>
        <end position="298"/>
    </location>
</feature>
<feature type="transmembrane region" description="Helical" evidence="6">
    <location>
        <begin position="55"/>
        <end position="72"/>
    </location>
</feature>
<dbReference type="CDD" id="cd13965">
    <property type="entry name" value="PT_UbiA_3"/>
    <property type="match status" value="1"/>
</dbReference>
<keyword evidence="2" id="KW-1003">Cell membrane</keyword>
<reference evidence="7 8" key="1">
    <citation type="journal article" date="2012" name="Stand. Genomic Sci.">
        <title>Complete genome sequencing and analysis of Saprospira grandis str. Lewin, a predatory marine bacterium.</title>
        <authorList>
            <person name="Saw J.H."/>
            <person name="Yuryev A."/>
            <person name="Kanbe M."/>
            <person name="Hou S."/>
            <person name="Young A.G."/>
            <person name="Aizawa S."/>
            <person name="Alam M."/>
        </authorList>
    </citation>
    <scope>NUCLEOTIDE SEQUENCE [LARGE SCALE GENOMIC DNA]</scope>
    <source>
        <strain evidence="7 8">Lewin</strain>
    </source>
</reference>
<proteinExistence type="predicted"/>
<dbReference type="InterPro" id="IPR050475">
    <property type="entry name" value="Prenyltransferase_related"/>
</dbReference>
<dbReference type="Pfam" id="PF01040">
    <property type="entry name" value="UbiA"/>
    <property type="match status" value="1"/>
</dbReference>
<dbReference type="Gene3D" id="1.10.357.140">
    <property type="entry name" value="UbiA prenyltransferase"/>
    <property type="match status" value="1"/>
</dbReference>
<dbReference type="BioCyc" id="MetaCyc:MONOMER-124244"/>
<dbReference type="PANTHER" id="PTHR42723:SF1">
    <property type="entry name" value="CHLOROPHYLL SYNTHASE, CHLOROPLASTIC"/>
    <property type="match status" value="1"/>
</dbReference>
<keyword evidence="4 6" id="KW-1133">Transmembrane helix</keyword>
<evidence type="ECO:0000313" key="7">
    <source>
        <dbReference type="EMBL" id="AFC25975.1"/>
    </source>
</evidence>
<feature type="transmembrane region" description="Helical" evidence="6">
    <location>
        <begin position="176"/>
        <end position="197"/>
    </location>
</feature>
<keyword evidence="3 6" id="KW-0812">Transmembrane</keyword>
<dbReference type="EC" id="2.5.1.74" evidence="7"/>
<keyword evidence="8" id="KW-1185">Reference proteome</keyword>
<feature type="transmembrane region" description="Helical" evidence="6">
    <location>
        <begin position="112"/>
        <end position="139"/>
    </location>
</feature>
<dbReference type="HOGENOM" id="CLU_063928_1_0_10"/>
<dbReference type="KEGG" id="sgn:SGRA_3247"/>
<dbReference type="AlphaFoldDB" id="H6KZW8"/>
<feature type="transmembrane region" description="Helical" evidence="6">
    <location>
        <begin position="29"/>
        <end position="48"/>
    </location>
</feature>
<dbReference type="eggNOG" id="COG0382">
    <property type="taxonomic scope" value="Bacteria"/>
</dbReference>
<dbReference type="EMBL" id="CP002831">
    <property type="protein sequence ID" value="AFC25975.1"/>
    <property type="molecule type" value="Genomic_DNA"/>
</dbReference>
<evidence type="ECO:0000256" key="6">
    <source>
        <dbReference type="SAM" id="Phobius"/>
    </source>
</evidence>
<feature type="transmembrane region" description="Helical" evidence="6">
    <location>
        <begin position="218"/>
        <end position="239"/>
    </location>
</feature>
<evidence type="ECO:0000313" key="8">
    <source>
        <dbReference type="Proteomes" id="UP000007519"/>
    </source>
</evidence>
<dbReference type="GO" id="GO:0046428">
    <property type="term" value="F:1,4-dihydroxy-2-naphthoate polyprenyltransferase activity"/>
    <property type="evidence" value="ECO:0007669"/>
    <property type="project" value="UniProtKB-EC"/>
</dbReference>
<evidence type="ECO:0000256" key="3">
    <source>
        <dbReference type="ARBA" id="ARBA00022692"/>
    </source>
</evidence>
<comment type="subcellular location">
    <subcellularLocation>
        <location evidence="1">Membrane</location>
        <topology evidence="1">Multi-pass membrane protein</topology>
    </subcellularLocation>
</comment>
<protein>
    <submittedName>
        <fullName evidence="7">UbiA prenyltransferase</fullName>
        <ecNumber evidence="7">2.5.1.74</ecNumber>
    </submittedName>
</protein>
<name>H6KZW8_SAPGL</name>
<dbReference type="PANTHER" id="PTHR42723">
    <property type="entry name" value="CHLOROPHYLL SYNTHASE"/>
    <property type="match status" value="1"/>
</dbReference>
<evidence type="ECO:0000256" key="5">
    <source>
        <dbReference type="ARBA" id="ARBA00023136"/>
    </source>
</evidence>
<gene>
    <name evidence="7" type="primary">menA</name>
    <name evidence="7" type="ordered locus">SGRA_3247</name>
</gene>
<dbReference type="STRING" id="984262.SGRA_3247"/>
<organism evidence="7 8">
    <name type="scientific">Saprospira grandis (strain Lewin)</name>
    <dbReference type="NCBI Taxonomy" id="984262"/>
    <lineage>
        <taxon>Bacteria</taxon>
        <taxon>Pseudomonadati</taxon>
        <taxon>Bacteroidota</taxon>
        <taxon>Saprospiria</taxon>
        <taxon>Saprospirales</taxon>
        <taxon>Saprospiraceae</taxon>
        <taxon>Saprospira</taxon>
    </lineage>
</organism>
<evidence type="ECO:0000256" key="1">
    <source>
        <dbReference type="ARBA" id="ARBA00004141"/>
    </source>
</evidence>
<dbReference type="InterPro" id="IPR000537">
    <property type="entry name" value="UbiA_prenyltransferase"/>
</dbReference>
<dbReference type="Gene3D" id="1.20.120.1780">
    <property type="entry name" value="UbiA prenyltransferase"/>
    <property type="match status" value="1"/>
</dbReference>
<dbReference type="Proteomes" id="UP000007519">
    <property type="component" value="Chromosome"/>
</dbReference>
<accession>H6KZW8</accession>
<feature type="transmembrane region" description="Helical" evidence="6">
    <location>
        <begin position="245"/>
        <end position="268"/>
    </location>
</feature>
<sequence length="299" mass="34291">MNKQISFNQLFFAFSREVELLWKFTKTDLLVSVVSASIFMLVALFSAASVNLQSLAYFGLGLCYFIFYIYPFDISNQLEAIEEDKLNKPFRPLPSGLINEQGAYFRYYLGTAVYLILGAFLGVFYWSVLWVIVTYMLNLRGWDKNWITKNFVSMGLGTAAQLGAAWQIIGPFSSSAIIWISLISFWVALTSCTQDFRDVEGDRKTGRKTLPILVGDQNARIITMSFWAIMSLSVGIVYFQLQEGLFWLDLALILPALATHLYIMYRLWFLRSPQADGKTYLIQCLLYCYLLLLSVYIFL</sequence>
<dbReference type="GO" id="GO:0016020">
    <property type="term" value="C:membrane"/>
    <property type="evidence" value="ECO:0007669"/>
    <property type="project" value="UniProtKB-SubCell"/>
</dbReference>